<dbReference type="InterPro" id="IPR036687">
    <property type="entry name" value="DinI-like_sf"/>
</dbReference>
<dbReference type="AlphaFoldDB" id="Q4LBS7"/>
<proteinExistence type="predicted"/>
<reference evidence="1" key="1">
    <citation type="journal article" date="2005" name="J. Bacteriol.">
        <title>Extrachromosomal DNA of the symbiont Sodalis glossinidius.</title>
        <authorList>
            <person name="Darby A.C."/>
            <person name="Lagnel J."/>
            <person name="Matthew C.Z."/>
            <person name="Bourtzis K."/>
            <person name="Maudlin I."/>
            <person name="Welburn S.C."/>
        </authorList>
    </citation>
    <scope>NUCLEOTIDE SEQUENCE [LARGE SCALE GENOMIC DNA]</scope>
    <source>
        <plasmid evidence="1">pSG3</plasmid>
    </source>
</reference>
<name>Q4LBS7_SODGL</name>
<gene>
    <name evidence="1" type="primary">impC</name>
</gene>
<dbReference type="SUPFAM" id="SSF54857">
    <property type="entry name" value="DNA damage-inducible protein DinI"/>
    <property type="match status" value="1"/>
</dbReference>
<dbReference type="EMBL" id="AJ868437">
    <property type="protein sequence ID" value="CAI59407.1"/>
    <property type="molecule type" value="Genomic_DNA"/>
</dbReference>
<protein>
    <submittedName>
        <fullName evidence="1">ImpC protein</fullName>
    </submittedName>
</protein>
<dbReference type="InterPro" id="IPR010391">
    <property type="entry name" value="DNA_damage-inducible_DinI-like"/>
</dbReference>
<sequence length="76" mass="8877">MLRIELLFDELQLKNMKPGTLKALREEVEKKLSSRGYEFRLRVEKASSPMVSISGTSNAKEKQKIMDMLEEIWMDT</sequence>
<dbReference type="RefSeq" id="WP_011279265.1">
    <property type="nucleotide sequence ID" value="NC_007186.1"/>
</dbReference>
<dbReference type="Pfam" id="PF06183">
    <property type="entry name" value="DinI"/>
    <property type="match status" value="1"/>
</dbReference>
<evidence type="ECO:0000313" key="1">
    <source>
        <dbReference type="EMBL" id="CAI59407.1"/>
    </source>
</evidence>
<keyword evidence="1" id="KW-0614">Plasmid</keyword>
<organism evidence="1">
    <name type="scientific">Sodalis glossinidius</name>
    <dbReference type="NCBI Taxonomy" id="63612"/>
    <lineage>
        <taxon>Bacteria</taxon>
        <taxon>Pseudomonadati</taxon>
        <taxon>Pseudomonadota</taxon>
        <taxon>Gammaproteobacteria</taxon>
        <taxon>Enterobacterales</taxon>
        <taxon>Bruguierivoracaceae</taxon>
        <taxon>Sodalis</taxon>
    </lineage>
</organism>
<accession>Q4LBS7</accession>
<dbReference type="Gene3D" id="3.30.910.10">
    <property type="entry name" value="DinI-like"/>
    <property type="match status" value="1"/>
</dbReference>
<geneLocation type="plasmid" evidence="1">
    <name>pSG3</name>
</geneLocation>